<dbReference type="EMBL" id="JAACJM010000004">
    <property type="protein sequence ID" value="KAF5373131.1"/>
    <property type="molecule type" value="Genomic_DNA"/>
</dbReference>
<evidence type="ECO:0000256" key="2">
    <source>
        <dbReference type="ARBA" id="ARBA00012656"/>
    </source>
</evidence>
<dbReference type="OrthoDB" id="1658at2759"/>
<dbReference type="FunFam" id="1.25.40.120:FF:000035">
    <property type="entry name" value="Geranylgeranyl transferase type-2 subunit alpha"/>
    <property type="match status" value="1"/>
</dbReference>
<evidence type="ECO:0000256" key="5">
    <source>
        <dbReference type="ARBA" id="ARBA00022679"/>
    </source>
</evidence>
<evidence type="ECO:0000256" key="7">
    <source>
        <dbReference type="ARBA" id="ARBA00031267"/>
    </source>
</evidence>
<gene>
    <name evidence="10" type="ORF">D9758_001690</name>
</gene>
<dbReference type="SUPFAM" id="SSF48439">
    <property type="entry name" value="Protein prenylyltransferase"/>
    <property type="match status" value="1"/>
</dbReference>
<dbReference type="PROSITE" id="PS51147">
    <property type="entry name" value="PFTA"/>
    <property type="match status" value="5"/>
</dbReference>
<dbReference type="Gene3D" id="1.25.40.120">
    <property type="entry name" value="Protein prenylyltransferase"/>
    <property type="match status" value="1"/>
</dbReference>
<evidence type="ECO:0000313" key="11">
    <source>
        <dbReference type="Proteomes" id="UP000559256"/>
    </source>
</evidence>
<evidence type="ECO:0000256" key="1">
    <source>
        <dbReference type="ARBA" id="ARBA00006734"/>
    </source>
</evidence>
<comment type="similarity">
    <text evidence="1 9">Belongs to the protein prenyltransferase subunit alpha family.</text>
</comment>
<dbReference type="InterPro" id="IPR002088">
    <property type="entry name" value="Prenyl_trans_a"/>
</dbReference>
<accession>A0A8H5LXM7</accession>
<comment type="function">
    <text evidence="9">Catalyzes the transfer of a geranyl-geranyl moiety from geranyl-geranyl pyrophosphate to cysteines occuring in specific C-terminal amino acid sequences.</text>
</comment>
<evidence type="ECO:0000256" key="8">
    <source>
        <dbReference type="ARBA" id="ARBA00047658"/>
    </source>
</evidence>
<keyword evidence="11" id="KW-1185">Reference proteome</keyword>
<comment type="catalytic activity">
    <reaction evidence="8 9">
        <text>geranylgeranyl diphosphate + L-cysteinyl-[protein] = S-geranylgeranyl-L-cysteinyl-[protein] + diphosphate</text>
        <dbReference type="Rhea" id="RHEA:21240"/>
        <dbReference type="Rhea" id="RHEA-COMP:10131"/>
        <dbReference type="Rhea" id="RHEA-COMP:11537"/>
        <dbReference type="ChEBI" id="CHEBI:29950"/>
        <dbReference type="ChEBI" id="CHEBI:33019"/>
        <dbReference type="ChEBI" id="CHEBI:57533"/>
        <dbReference type="ChEBI" id="CHEBI:86021"/>
        <dbReference type="EC" id="2.5.1.60"/>
    </reaction>
</comment>
<evidence type="ECO:0000256" key="6">
    <source>
        <dbReference type="ARBA" id="ARBA00022737"/>
    </source>
</evidence>
<dbReference type="GO" id="GO:0004663">
    <property type="term" value="F:Rab geranylgeranyltransferase activity"/>
    <property type="evidence" value="ECO:0007669"/>
    <property type="project" value="UniProtKB-UniRule"/>
</dbReference>
<evidence type="ECO:0000313" key="10">
    <source>
        <dbReference type="EMBL" id="KAF5373131.1"/>
    </source>
</evidence>
<keyword evidence="4 9" id="KW-0637">Prenyltransferase</keyword>
<dbReference type="PANTHER" id="PTHR11129:SF2">
    <property type="entry name" value="GERANYLGERANYL TRANSFERASE TYPE-2 SUBUNIT ALPHA"/>
    <property type="match status" value="1"/>
</dbReference>
<dbReference type="Pfam" id="PF01239">
    <property type="entry name" value="PPTA"/>
    <property type="match status" value="5"/>
</dbReference>
<dbReference type="Proteomes" id="UP000559256">
    <property type="component" value="Unassembled WGS sequence"/>
</dbReference>
<dbReference type="EC" id="2.5.1.60" evidence="2 9"/>
<comment type="caution">
    <text evidence="10">The sequence shown here is derived from an EMBL/GenBank/DDBJ whole genome shotgun (WGS) entry which is preliminary data.</text>
</comment>
<dbReference type="AlphaFoldDB" id="A0A8H5LXM7"/>
<proteinExistence type="inferred from homology"/>
<reference evidence="10 11" key="1">
    <citation type="journal article" date="2020" name="ISME J.">
        <title>Uncovering the hidden diversity of litter-decomposition mechanisms in mushroom-forming fungi.</title>
        <authorList>
            <person name="Floudas D."/>
            <person name="Bentzer J."/>
            <person name="Ahren D."/>
            <person name="Johansson T."/>
            <person name="Persson P."/>
            <person name="Tunlid A."/>
        </authorList>
    </citation>
    <scope>NUCLEOTIDE SEQUENCE [LARGE SCALE GENOMIC DNA]</scope>
    <source>
        <strain evidence="10 11">CBS 291.85</strain>
    </source>
</reference>
<keyword evidence="6" id="KW-0677">Repeat</keyword>
<name>A0A8H5LXM7_9AGAR</name>
<keyword evidence="5 9" id="KW-0808">Transferase</keyword>
<evidence type="ECO:0000256" key="3">
    <source>
        <dbReference type="ARBA" id="ARBA00014772"/>
    </source>
</evidence>
<dbReference type="PANTHER" id="PTHR11129">
    <property type="entry name" value="PROTEIN FARNESYLTRANSFERASE ALPHA SUBUNIT/RAB GERANYLGERANYL TRANSFERASE ALPHA SUBUNIT"/>
    <property type="match status" value="1"/>
</dbReference>
<evidence type="ECO:0000256" key="9">
    <source>
        <dbReference type="RuleBase" id="RU367120"/>
    </source>
</evidence>
<organism evidence="10 11">
    <name type="scientific">Tetrapyrgos nigripes</name>
    <dbReference type="NCBI Taxonomy" id="182062"/>
    <lineage>
        <taxon>Eukaryota</taxon>
        <taxon>Fungi</taxon>
        <taxon>Dikarya</taxon>
        <taxon>Basidiomycota</taxon>
        <taxon>Agaricomycotina</taxon>
        <taxon>Agaricomycetes</taxon>
        <taxon>Agaricomycetidae</taxon>
        <taxon>Agaricales</taxon>
        <taxon>Marasmiineae</taxon>
        <taxon>Marasmiaceae</taxon>
        <taxon>Tetrapyrgos</taxon>
    </lineage>
</organism>
<evidence type="ECO:0000256" key="4">
    <source>
        <dbReference type="ARBA" id="ARBA00022602"/>
    </source>
</evidence>
<sequence length="458" mass="53213">MHNVKRTPQSKEAIEARKQKEQSKIREYLALTDDILNRKKSKDYSRESLNKTTQILQINPEFYTVWNYRRMILLNGIFPGCSASEINEQLSEDLSLTTTALKAHPKVYWIWNHRRWCLENVPTGPGDAGAPDHLGWRQDYWKKEMFVVEKMLDVDARNFLAWSYRRYVLSSMPIPRNPKTELTYTKRKIETNFSNFSAWHQRSKVLTSLWAKGELDERQSKEAEFDLIKNAMFTVPEDQSAWIYHRWLVGPGHDRDILEREIDTIKLLLEEQPDSKWCMESLVHYNMLLIRNHVSSVNTAELVQECRKLLGELRKVDSARRERYNELGILAPCLLSSLKATDPVQRKDLAQKRDTLADSAVSQGLTEREGRLLLFSDYYYPWERRAITVACSYRTGRKLGAFSTCIRQSCSRNCKQNSIAASVAAAAVLRNRNLGGLETREQVVRDSEHKTMEKGCAQ</sequence>
<protein>
    <recommendedName>
        <fullName evidence="3 9">Geranylgeranyl transferase type-2 subunit alpha</fullName>
        <ecNumber evidence="2 9">2.5.1.60</ecNumber>
    </recommendedName>
    <alternativeName>
        <fullName evidence="7 9">Geranylgeranyl transferase type II subunit alpha</fullName>
    </alternativeName>
</protein>
<dbReference type="GO" id="GO:0097354">
    <property type="term" value="P:prenylation"/>
    <property type="evidence" value="ECO:0007669"/>
    <property type="project" value="UniProtKB-UniRule"/>
</dbReference>
<dbReference type="GO" id="GO:0005968">
    <property type="term" value="C:Rab-protein geranylgeranyltransferase complex"/>
    <property type="evidence" value="ECO:0007669"/>
    <property type="project" value="TreeGrafter"/>
</dbReference>